<evidence type="ECO:0000313" key="3">
    <source>
        <dbReference type="Proteomes" id="UP001501705"/>
    </source>
</evidence>
<feature type="compositionally biased region" description="Polar residues" evidence="1">
    <location>
        <begin position="288"/>
        <end position="297"/>
    </location>
</feature>
<organism evidence="2 3">
    <name type="scientific">Kribbella hippodromi</name>
    <dbReference type="NCBI Taxonomy" id="434347"/>
    <lineage>
        <taxon>Bacteria</taxon>
        <taxon>Bacillati</taxon>
        <taxon>Actinomycetota</taxon>
        <taxon>Actinomycetes</taxon>
        <taxon>Propionibacteriales</taxon>
        <taxon>Kribbellaceae</taxon>
        <taxon>Kribbella</taxon>
    </lineage>
</organism>
<feature type="region of interest" description="Disordered" evidence="1">
    <location>
        <begin position="270"/>
        <end position="297"/>
    </location>
</feature>
<evidence type="ECO:0008006" key="4">
    <source>
        <dbReference type="Google" id="ProtNLM"/>
    </source>
</evidence>
<evidence type="ECO:0000313" key="2">
    <source>
        <dbReference type="EMBL" id="GAA1606842.1"/>
    </source>
</evidence>
<sequence>MRPPAGLERRWLSGCSPRRVRPTTQLTGTEAPVRASALERRTRNGLAFASRASRHLRGPWPTPPQGRRGLQLDAKKRYGPAIAASGLGPADQAALQASPAYGPLIAELRRAENAGLNITDILHNAVNQSPLTTANDLAAVIHHRVHRLTTRSLDKTGRHPARILGLITPATNVDDPTLIGPLLELESQIIERANWLADELHANPPAWYCELRRTASTTSDQELRELARAIAAYRERYEIPSDSILGDAPPANAGEQHRERSRLFKAMAGFSSQTPNQPTHDHGIQVVPTRSVSPQPD</sequence>
<protein>
    <recommendedName>
        <fullName evidence="4">DUF222 domain-containing protein</fullName>
    </recommendedName>
</protein>
<evidence type="ECO:0000256" key="1">
    <source>
        <dbReference type="SAM" id="MobiDB-lite"/>
    </source>
</evidence>
<comment type="caution">
    <text evidence="2">The sequence shown here is derived from an EMBL/GenBank/DDBJ whole genome shotgun (WGS) entry which is preliminary data.</text>
</comment>
<reference evidence="2 3" key="1">
    <citation type="journal article" date="2019" name="Int. J. Syst. Evol. Microbiol.">
        <title>The Global Catalogue of Microorganisms (GCM) 10K type strain sequencing project: providing services to taxonomists for standard genome sequencing and annotation.</title>
        <authorList>
            <consortium name="The Broad Institute Genomics Platform"/>
            <consortium name="The Broad Institute Genome Sequencing Center for Infectious Disease"/>
            <person name="Wu L."/>
            <person name="Ma J."/>
        </authorList>
    </citation>
    <scope>NUCLEOTIDE SEQUENCE [LARGE SCALE GENOMIC DNA]</scope>
    <source>
        <strain evidence="2 3">JCM 15572</strain>
    </source>
</reference>
<gene>
    <name evidence="2" type="ORF">GCM10009804_73540</name>
</gene>
<keyword evidence="3" id="KW-1185">Reference proteome</keyword>
<accession>A0ABN2EGF1</accession>
<dbReference type="EMBL" id="BAAAPH010000040">
    <property type="protein sequence ID" value="GAA1606842.1"/>
    <property type="molecule type" value="Genomic_DNA"/>
</dbReference>
<name>A0ABN2EGF1_9ACTN</name>
<dbReference type="Proteomes" id="UP001501705">
    <property type="component" value="Unassembled WGS sequence"/>
</dbReference>
<proteinExistence type="predicted"/>